<keyword evidence="2 3" id="KW-0548">Nucleotidyltransferase</keyword>
<dbReference type="InterPro" id="IPR029044">
    <property type="entry name" value="Nucleotide-diphossugar_trans"/>
</dbReference>
<gene>
    <name evidence="3 4" type="primary">ispD</name>
    <name evidence="4" type="ORF">PSM36_3233</name>
</gene>
<name>A0A1R3T7F7_9BACT</name>
<dbReference type="InterPro" id="IPR001228">
    <property type="entry name" value="IspD"/>
</dbReference>
<accession>A0A1R3T7F7</accession>
<dbReference type="AlphaFoldDB" id="A0A1R3T7F7"/>
<keyword evidence="3" id="KW-0414">Isoprene biosynthesis</keyword>
<dbReference type="HAMAP" id="MF_00108">
    <property type="entry name" value="IspD"/>
    <property type="match status" value="1"/>
</dbReference>
<dbReference type="InterPro" id="IPR034683">
    <property type="entry name" value="IspD/TarI"/>
</dbReference>
<dbReference type="Proteomes" id="UP000187464">
    <property type="component" value="Chromosome I"/>
</dbReference>
<comment type="similarity">
    <text evidence="3">Belongs to the IspD/TarI cytidylyltransferase family. IspD subfamily.</text>
</comment>
<keyword evidence="1 3" id="KW-0808">Transferase</keyword>
<dbReference type="GO" id="GO:0050518">
    <property type="term" value="F:2-C-methyl-D-erythritol 4-phosphate cytidylyltransferase activity"/>
    <property type="evidence" value="ECO:0007669"/>
    <property type="project" value="UniProtKB-UniRule"/>
</dbReference>
<dbReference type="Pfam" id="PF01128">
    <property type="entry name" value="IspD"/>
    <property type="match status" value="1"/>
</dbReference>
<dbReference type="NCBIfam" id="TIGR00453">
    <property type="entry name" value="ispD"/>
    <property type="match status" value="1"/>
</dbReference>
<dbReference type="RefSeq" id="WP_076931732.1">
    <property type="nucleotide sequence ID" value="NZ_LT605205.1"/>
</dbReference>
<feature type="site" description="Positions MEP for the nucleophilic attack" evidence="3">
    <location>
        <position position="156"/>
    </location>
</feature>
<dbReference type="CDD" id="cd02516">
    <property type="entry name" value="CDP-ME_synthetase"/>
    <property type="match status" value="1"/>
</dbReference>
<evidence type="ECO:0000313" key="4">
    <source>
        <dbReference type="EMBL" id="SCD22019.1"/>
    </source>
</evidence>
<feature type="site" description="Positions MEP for the nucleophilic attack" evidence="3">
    <location>
        <position position="210"/>
    </location>
</feature>
<protein>
    <recommendedName>
        <fullName evidence="3">2-C-methyl-D-erythritol 4-phosphate cytidylyltransferase</fullName>
        <ecNumber evidence="3">2.7.7.60</ecNumber>
    </recommendedName>
    <alternativeName>
        <fullName evidence="3">4-diphosphocytidyl-2C-methyl-D-erythritol synthase</fullName>
    </alternativeName>
    <alternativeName>
        <fullName evidence="3">MEP cytidylyltransferase</fullName>
        <shortName evidence="3">MCT</shortName>
    </alternativeName>
</protein>
<evidence type="ECO:0000256" key="2">
    <source>
        <dbReference type="ARBA" id="ARBA00022695"/>
    </source>
</evidence>
<dbReference type="SUPFAM" id="SSF53448">
    <property type="entry name" value="Nucleotide-diphospho-sugar transferases"/>
    <property type="match status" value="1"/>
</dbReference>
<dbReference type="Gene3D" id="3.90.550.10">
    <property type="entry name" value="Spore Coat Polysaccharide Biosynthesis Protein SpsA, Chain A"/>
    <property type="match status" value="1"/>
</dbReference>
<evidence type="ECO:0000256" key="3">
    <source>
        <dbReference type="HAMAP-Rule" id="MF_00108"/>
    </source>
</evidence>
<sequence>MIPEKKQSVIIVAGGKGLRAGGELPKQFQPIGGEPMLTHTIKAFYDYDYRIRIVVVLPEEAQLLWSQLCEEHRFSVPHTVVPGGETRFHSVKNGLEEISADEIVGVHDGARPFVTSGLIGRCFDTAFENQCGVIPVVDEVNSVRQLTGTGSRMVDRKQLKLVQTPQVFPAGELKKSYEAGFDPSFTDDASVAEKWGMGIQLVEGEVTNIKITTPFDMALADYYYQLMANR</sequence>
<evidence type="ECO:0000256" key="1">
    <source>
        <dbReference type="ARBA" id="ARBA00022679"/>
    </source>
</evidence>
<comment type="function">
    <text evidence="3">Catalyzes the formation of 4-diphosphocytidyl-2-C-methyl-D-erythritol from CTP and 2-C-methyl-D-erythritol 4-phosphate (MEP).</text>
</comment>
<dbReference type="KEGG" id="psac:PSM36_3233"/>
<organism evidence="4 5">
    <name type="scientific">Proteiniphilum saccharofermentans</name>
    <dbReference type="NCBI Taxonomy" id="1642647"/>
    <lineage>
        <taxon>Bacteria</taxon>
        <taxon>Pseudomonadati</taxon>
        <taxon>Bacteroidota</taxon>
        <taxon>Bacteroidia</taxon>
        <taxon>Bacteroidales</taxon>
        <taxon>Dysgonomonadaceae</taxon>
        <taxon>Proteiniphilum</taxon>
    </lineage>
</organism>
<feature type="site" description="Transition state stabilizer" evidence="3">
    <location>
        <position position="26"/>
    </location>
</feature>
<dbReference type="FunFam" id="3.90.550.10:FF:000003">
    <property type="entry name" value="2-C-methyl-D-erythritol 4-phosphate cytidylyltransferase"/>
    <property type="match status" value="1"/>
</dbReference>
<dbReference type="EMBL" id="LT605205">
    <property type="protein sequence ID" value="SCD22019.1"/>
    <property type="molecule type" value="Genomic_DNA"/>
</dbReference>
<dbReference type="STRING" id="1642647.PSM36_3233"/>
<reference evidence="4 5" key="1">
    <citation type="submission" date="2016-08" db="EMBL/GenBank/DDBJ databases">
        <authorList>
            <person name="Seilhamer J.J."/>
        </authorList>
    </citation>
    <scope>NUCLEOTIDE SEQUENCE [LARGE SCALE GENOMIC DNA]</scope>
    <source>
        <strain evidence="4">M3/6</strain>
    </source>
</reference>
<dbReference type="EC" id="2.7.7.60" evidence="3"/>
<feature type="site" description="Transition state stabilizer" evidence="3">
    <location>
        <position position="19"/>
    </location>
</feature>
<dbReference type="NCBIfam" id="NF001186">
    <property type="entry name" value="PRK00155.2-3"/>
    <property type="match status" value="1"/>
</dbReference>
<dbReference type="PANTHER" id="PTHR32125:SF4">
    <property type="entry name" value="2-C-METHYL-D-ERYTHRITOL 4-PHOSPHATE CYTIDYLYLTRANSFERASE, CHLOROPLASTIC"/>
    <property type="match status" value="1"/>
</dbReference>
<dbReference type="InterPro" id="IPR050088">
    <property type="entry name" value="IspD/TarI_cytidylyltransf_bact"/>
</dbReference>
<comment type="pathway">
    <text evidence="3">Isoprenoid biosynthesis; isopentenyl diphosphate biosynthesis via DXP pathway; isopentenyl diphosphate from 1-deoxy-D-xylulose 5-phosphate: step 2/6.</text>
</comment>
<dbReference type="PANTHER" id="PTHR32125">
    <property type="entry name" value="2-C-METHYL-D-ERYTHRITOL 4-PHOSPHATE CYTIDYLYLTRANSFERASE, CHLOROPLASTIC"/>
    <property type="match status" value="1"/>
</dbReference>
<dbReference type="GO" id="GO:0019288">
    <property type="term" value="P:isopentenyl diphosphate biosynthetic process, methylerythritol 4-phosphate pathway"/>
    <property type="evidence" value="ECO:0007669"/>
    <property type="project" value="UniProtKB-UniRule"/>
</dbReference>
<comment type="catalytic activity">
    <reaction evidence="3">
        <text>2-C-methyl-D-erythritol 4-phosphate + CTP + H(+) = 4-CDP-2-C-methyl-D-erythritol + diphosphate</text>
        <dbReference type="Rhea" id="RHEA:13429"/>
        <dbReference type="ChEBI" id="CHEBI:15378"/>
        <dbReference type="ChEBI" id="CHEBI:33019"/>
        <dbReference type="ChEBI" id="CHEBI:37563"/>
        <dbReference type="ChEBI" id="CHEBI:57823"/>
        <dbReference type="ChEBI" id="CHEBI:58262"/>
        <dbReference type="EC" id="2.7.7.60"/>
    </reaction>
</comment>
<proteinExistence type="inferred from homology"/>
<dbReference type="UniPathway" id="UPA00056">
    <property type="reaction ID" value="UER00093"/>
</dbReference>
<keyword evidence="5" id="KW-1185">Reference proteome</keyword>
<evidence type="ECO:0000313" key="5">
    <source>
        <dbReference type="Proteomes" id="UP000187464"/>
    </source>
</evidence>